<dbReference type="InterPro" id="IPR018247">
    <property type="entry name" value="EF_Hand_1_Ca_BS"/>
</dbReference>
<dbReference type="GO" id="GO:0005509">
    <property type="term" value="F:calcium ion binding"/>
    <property type="evidence" value="ECO:0007669"/>
    <property type="project" value="InterPro"/>
</dbReference>
<evidence type="ECO:0000313" key="5">
    <source>
        <dbReference type="Proteomes" id="UP000660262"/>
    </source>
</evidence>
<keyword evidence="1" id="KW-0677">Repeat</keyword>
<evidence type="ECO:0000256" key="2">
    <source>
        <dbReference type="ARBA" id="ARBA00022837"/>
    </source>
</evidence>
<dbReference type="Gene3D" id="1.10.238.10">
    <property type="entry name" value="EF-hand"/>
    <property type="match status" value="2"/>
</dbReference>
<evidence type="ECO:0000259" key="3">
    <source>
        <dbReference type="PROSITE" id="PS50222"/>
    </source>
</evidence>
<dbReference type="InterPro" id="IPR011992">
    <property type="entry name" value="EF-hand-dom_pair"/>
</dbReference>
<accession>A0A830H4G3</accession>
<dbReference type="SMART" id="SM00054">
    <property type="entry name" value="EFh"/>
    <property type="match status" value="4"/>
</dbReference>
<comment type="caution">
    <text evidence="4">The sequence shown here is derived from an EMBL/GenBank/DDBJ whole genome shotgun (WGS) entry which is preliminary data.</text>
</comment>
<dbReference type="FunFam" id="1.10.238.10:FF:000527">
    <property type="entry name" value="Calmodulin-3"/>
    <property type="match status" value="1"/>
</dbReference>
<organism evidence="4 5">
    <name type="scientific">Pycnococcus provasolii</name>
    <dbReference type="NCBI Taxonomy" id="41880"/>
    <lineage>
        <taxon>Eukaryota</taxon>
        <taxon>Viridiplantae</taxon>
        <taxon>Chlorophyta</taxon>
        <taxon>Pseudoscourfieldiophyceae</taxon>
        <taxon>Pseudoscourfieldiales</taxon>
        <taxon>Pycnococcaceae</taxon>
        <taxon>Pycnococcus</taxon>
    </lineage>
</organism>
<dbReference type="InterPro" id="IPR002048">
    <property type="entry name" value="EF_hand_dom"/>
</dbReference>
<feature type="domain" description="EF-hand" evidence="3">
    <location>
        <begin position="68"/>
        <end position="103"/>
    </location>
</feature>
<keyword evidence="5" id="KW-1185">Reference proteome</keyword>
<dbReference type="InterPro" id="IPR050145">
    <property type="entry name" value="Centrin_CML-like"/>
</dbReference>
<evidence type="ECO:0000256" key="1">
    <source>
        <dbReference type="ARBA" id="ARBA00022737"/>
    </source>
</evidence>
<dbReference type="Proteomes" id="UP000660262">
    <property type="component" value="Unassembled WGS sequence"/>
</dbReference>
<dbReference type="PROSITE" id="PS50222">
    <property type="entry name" value="EF_HAND_2"/>
    <property type="match status" value="4"/>
</dbReference>
<dbReference type="OrthoDB" id="26525at2759"/>
<dbReference type="AlphaFoldDB" id="A0A830H4G3"/>
<dbReference type="SUPFAM" id="SSF47473">
    <property type="entry name" value="EF-hand"/>
    <property type="match status" value="1"/>
</dbReference>
<reference evidence="4" key="1">
    <citation type="submission" date="2020-10" db="EMBL/GenBank/DDBJ databases">
        <title>Unveiling of a novel bifunctional photoreceptor, Dualchrome1, isolated from a cosmopolitan green alga.</title>
        <authorList>
            <person name="Suzuki S."/>
            <person name="Kawachi M."/>
        </authorList>
    </citation>
    <scope>NUCLEOTIDE SEQUENCE</scope>
    <source>
        <strain evidence="4">NIES 2893</strain>
    </source>
</reference>
<proteinExistence type="predicted"/>
<evidence type="ECO:0000313" key="4">
    <source>
        <dbReference type="EMBL" id="GHP01422.1"/>
    </source>
</evidence>
<name>A0A830H4G3_9CHLO</name>
<dbReference type="PROSITE" id="PS00018">
    <property type="entry name" value="EF_HAND_1"/>
    <property type="match status" value="4"/>
</dbReference>
<gene>
    <name evidence="4" type="ORF">PPROV_000017800</name>
</gene>
<dbReference type="Pfam" id="PF13499">
    <property type="entry name" value="EF-hand_7"/>
    <property type="match status" value="2"/>
</dbReference>
<keyword evidence="2" id="KW-0106">Calcium</keyword>
<dbReference type="PANTHER" id="PTHR23050">
    <property type="entry name" value="CALCIUM BINDING PROTEIN"/>
    <property type="match status" value="1"/>
</dbReference>
<sequence>MGVADRSHKSRGRLAFVPDEELADQWPYLTREQVLAFRETFNLFDKDGGGSINVSEIGDVLRALGQKPTKQELAQMVKEVDADGSGDVDFAEFLAMMLRKIDEADVVKELRNVFSVFDKDSSGTIDLEELRTAIRAIGEALTDEDIETCMELADTSGDGEVDYDEFIHFIMREDEDDSDEDGD</sequence>
<dbReference type="EMBL" id="BNJQ01000001">
    <property type="protein sequence ID" value="GHP01422.1"/>
    <property type="molecule type" value="Genomic_DNA"/>
</dbReference>
<protein>
    <recommendedName>
        <fullName evidence="3">EF-hand domain-containing protein</fullName>
    </recommendedName>
</protein>
<feature type="domain" description="EF-hand" evidence="3">
    <location>
        <begin position="105"/>
        <end position="140"/>
    </location>
</feature>
<feature type="domain" description="EF-hand" evidence="3">
    <location>
        <begin position="141"/>
        <end position="176"/>
    </location>
</feature>
<feature type="domain" description="EF-hand" evidence="3">
    <location>
        <begin position="32"/>
        <end position="67"/>
    </location>
</feature>